<dbReference type="PANTHER" id="PTHR43420:SF44">
    <property type="entry name" value="ACETYLTRANSFERASE YPEA"/>
    <property type="match status" value="1"/>
</dbReference>
<keyword evidence="1 4" id="KW-0808">Transferase</keyword>
<feature type="domain" description="N-acetyltransferase" evidence="3">
    <location>
        <begin position="110"/>
        <end position="238"/>
    </location>
</feature>
<dbReference type="Proteomes" id="UP000249696">
    <property type="component" value="Unassembled WGS sequence"/>
</dbReference>
<dbReference type="RefSeq" id="WP_170126344.1">
    <property type="nucleotide sequence ID" value="NZ_QLLN01000006.1"/>
</dbReference>
<dbReference type="PROSITE" id="PS51186">
    <property type="entry name" value="GNAT"/>
    <property type="match status" value="1"/>
</dbReference>
<protein>
    <submittedName>
        <fullName evidence="4">Acetyltransferase (GNAT) family protein</fullName>
    </submittedName>
</protein>
<keyword evidence="2" id="KW-0012">Acyltransferase</keyword>
<keyword evidence="5" id="KW-1185">Reference proteome</keyword>
<dbReference type="PANTHER" id="PTHR43420">
    <property type="entry name" value="ACETYLTRANSFERASE"/>
    <property type="match status" value="1"/>
</dbReference>
<evidence type="ECO:0000313" key="4">
    <source>
        <dbReference type="EMBL" id="RAJ08992.1"/>
    </source>
</evidence>
<evidence type="ECO:0000256" key="2">
    <source>
        <dbReference type="ARBA" id="ARBA00023315"/>
    </source>
</evidence>
<dbReference type="AlphaFoldDB" id="A0A327QZB1"/>
<dbReference type="CDD" id="cd04301">
    <property type="entry name" value="NAT_SF"/>
    <property type="match status" value="1"/>
</dbReference>
<accession>A0A327QZB1</accession>
<name>A0A327QZB1_9FLAO</name>
<dbReference type="Gene3D" id="3.40.630.30">
    <property type="match status" value="1"/>
</dbReference>
<comment type="caution">
    <text evidence="4">The sequence shown here is derived from an EMBL/GenBank/DDBJ whole genome shotgun (WGS) entry which is preliminary data.</text>
</comment>
<reference evidence="4 5" key="1">
    <citation type="submission" date="2018-06" db="EMBL/GenBank/DDBJ databases">
        <title>Genomic Encyclopedia of Archaeal and Bacterial Type Strains, Phase II (KMG-II): from individual species to whole genera.</title>
        <authorList>
            <person name="Goeker M."/>
        </authorList>
    </citation>
    <scope>NUCLEOTIDE SEQUENCE [LARGE SCALE GENOMIC DNA]</scope>
    <source>
        <strain evidence="4 5">DSM 23522</strain>
    </source>
</reference>
<dbReference type="InterPro" id="IPR016181">
    <property type="entry name" value="Acyl_CoA_acyltransferase"/>
</dbReference>
<evidence type="ECO:0000256" key="1">
    <source>
        <dbReference type="ARBA" id="ARBA00022679"/>
    </source>
</evidence>
<evidence type="ECO:0000313" key="5">
    <source>
        <dbReference type="Proteomes" id="UP000249696"/>
    </source>
</evidence>
<dbReference type="SUPFAM" id="SSF55729">
    <property type="entry name" value="Acyl-CoA N-acyltransferases (Nat)"/>
    <property type="match status" value="1"/>
</dbReference>
<gene>
    <name evidence="4" type="ORF">LV92_03210</name>
</gene>
<sequence>MDLITANIKNLTSLWSLAGIKDGQFLDNENFAISTVSESEWPNKLWFHRPPTQELLEEILTRCESDGITIPIWQNIVPEGLLKSRGFSLKNELTGMSLQLNGTHNRTHRLSFQKVSDASSAVLWSNLFLKAFGYFISPKTVELTMGRVDYLIGNHGPQSIGTAVLYRDNPNTAGIHSIGVVPDHRRKGYAADLLNHVLDLAKQQGAIYATLQASSMAKELYLKTGFQEDFLIQNFVKH</sequence>
<dbReference type="EMBL" id="QLLN01000006">
    <property type="protein sequence ID" value="RAJ08992.1"/>
    <property type="molecule type" value="Genomic_DNA"/>
</dbReference>
<dbReference type="InterPro" id="IPR050680">
    <property type="entry name" value="YpeA/RimI_acetyltransf"/>
</dbReference>
<dbReference type="GO" id="GO:0016747">
    <property type="term" value="F:acyltransferase activity, transferring groups other than amino-acyl groups"/>
    <property type="evidence" value="ECO:0007669"/>
    <property type="project" value="InterPro"/>
</dbReference>
<dbReference type="Pfam" id="PF00583">
    <property type="entry name" value="Acetyltransf_1"/>
    <property type="match status" value="1"/>
</dbReference>
<evidence type="ECO:0000259" key="3">
    <source>
        <dbReference type="PROSITE" id="PS51186"/>
    </source>
</evidence>
<proteinExistence type="predicted"/>
<organism evidence="4 5">
    <name type="scientific">Arenibacter echinorum</name>
    <dbReference type="NCBI Taxonomy" id="440515"/>
    <lineage>
        <taxon>Bacteria</taxon>
        <taxon>Pseudomonadati</taxon>
        <taxon>Bacteroidota</taxon>
        <taxon>Flavobacteriia</taxon>
        <taxon>Flavobacteriales</taxon>
        <taxon>Flavobacteriaceae</taxon>
        <taxon>Arenibacter</taxon>
    </lineage>
</organism>
<dbReference type="InterPro" id="IPR000182">
    <property type="entry name" value="GNAT_dom"/>
</dbReference>